<dbReference type="EMBL" id="RHLK01000002">
    <property type="protein sequence ID" value="MVO99025.1"/>
    <property type="molecule type" value="Genomic_DNA"/>
</dbReference>
<dbReference type="OrthoDB" id="46888at2"/>
<reference evidence="2 3" key="1">
    <citation type="journal article" date="2019" name="Microorganisms">
        <title>Paenibacillus lutrae sp. nov., A Chitinolytic Species Isolated from A River Otter in Castril Natural Park, Granada, Spain.</title>
        <authorList>
            <person name="Rodriguez M."/>
            <person name="Reina J.C."/>
            <person name="Bejar V."/>
            <person name="Llamas I."/>
        </authorList>
    </citation>
    <scope>NUCLEOTIDE SEQUENCE [LARGE SCALE GENOMIC DNA]</scope>
    <source>
        <strain evidence="2 3">N10</strain>
    </source>
</reference>
<organism evidence="2 3">
    <name type="scientific">Paenibacillus lutrae</name>
    <dbReference type="NCBI Taxonomy" id="2078573"/>
    <lineage>
        <taxon>Bacteria</taxon>
        <taxon>Bacillati</taxon>
        <taxon>Bacillota</taxon>
        <taxon>Bacilli</taxon>
        <taxon>Bacillales</taxon>
        <taxon>Paenibacillaceae</taxon>
        <taxon>Paenibacillus</taxon>
    </lineage>
</organism>
<dbReference type="AlphaFoldDB" id="A0A7X3FFV9"/>
<dbReference type="GO" id="GO:0016747">
    <property type="term" value="F:acyltransferase activity, transferring groups other than amino-acyl groups"/>
    <property type="evidence" value="ECO:0007669"/>
    <property type="project" value="InterPro"/>
</dbReference>
<dbReference type="SUPFAM" id="SSF55729">
    <property type="entry name" value="Acyl-CoA N-acyltransferases (Nat)"/>
    <property type="match status" value="1"/>
</dbReference>
<gene>
    <name evidence="2" type="ORF">EDM21_05730</name>
</gene>
<dbReference type="InterPro" id="IPR000182">
    <property type="entry name" value="GNAT_dom"/>
</dbReference>
<feature type="domain" description="N-acetyltransferase" evidence="1">
    <location>
        <begin position="2"/>
        <end position="151"/>
    </location>
</feature>
<keyword evidence="2" id="KW-0808">Transferase</keyword>
<proteinExistence type="predicted"/>
<accession>A0A7X3FFV9</accession>
<sequence length="151" mass="16781">MITILDVQQEETARMMLSVQIPSYQIEADLIGFQGIPQLRDTVEKLQESGENFVGFWEEDELAAFISYTEDSGEVDICRLVVHPRHFRKGIARKLALHVLLKIAQGRKTVVSTGTLNTPALSLYKSLGFVEVREIEVAPGVSITVLEIPAA</sequence>
<comment type="caution">
    <text evidence="2">The sequence shown here is derived from an EMBL/GenBank/DDBJ whole genome shotgun (WGS) entry which is preliminary data.</text>
</comment>
<dbReference type="Proteomes" id="UP000490800">
    <property type="component" value="Unassembled WGS sequence"/>
</dbReference>
<evidence type="ECO:0000313" key="2">
    <source>
        <dbReference type="EMBL" id="MVO99025.1"/>
    </source>
</evidence>
<protein>
    <submittedName>
        <fullName evidence="2">GNAT family N-acetyltransferase</fullName>
    </submittedName>
</protein>
<keyword evidence="3" id="KW-1185">Reference proteome</keyword>
<evidence type="ECO:0000259" key="1">
    <source>
        <dbReference type="PROSITE" id="PS51186"/>
    </source>
</evidence>
<dbReference type="InterPro" id="IPR016181">
    <property type="entry name" value="Acyl_CoA_acyltransferase"/>
</dbReference>
<dbReference type="CDD" id="cd04301">
    <property type="entry name" value="NAT_SF"/>
    <property type="match status" value="1"/>
</dbReference>
<dbReference type="Pfam" id="PF00583">
    <property type="entry name" value="Acetyltransf_1"/>
    <property type="match status" value="1"/>
</dbReference>
<dbReference type="PROSITE" id="PS51186">
    <property type="entry name" value="GNAT"/>
    <property type="match status" value="1"/>
</dbReference>
<dbReference type="Gene3D" id="3.40.630.30">
    <property type="match status" value="1"/>
</dbReference>
<evidence type="ECO:0000313" key="3">
    <source>
        <dbReference type="Proteomes" id="UP000490800"/>
    </source>
</evidence>
<name>A0A7X3FFV9_9BACL</name>
<dbReference type="RefSeq" id="WP_157333660.1">
    <property type="nucleotide sequence ID" value="NZ_RHLK01000002.1"/>
</dbReference>